<evidence type="ECO:0000256" key="1">
    <source>
        <dbReference type="SAM" id="MobiDB-lite"/>
    </source>
</evidence>
<evidence type="ECO:0000313" key="3">
    <source>
        <dbReference type="EMBL" id="VBB13582.1"/>
    </source>
</evidence>
<organism evidence="3 4">
    <name type="scientific">Burkholderia stabilis</name>
    <dbReference type="NCBI Taxonomy" id="95485"/>
    <lineage>
        <taxon>Bacteria</taxon>
        <taxon>Pseudomonadati</taxon>
        <taxon>Pseudomonadota</taxon>
        <taxon>Betaproteobacteria</taxon>
        <taxon>Burkholderiales</taxon>
        <taxon>Burkholderiaceae</taxon>
        <taxon>Burkholderia</taxon>
        <taxon>Burkholderia cepacia complex</taxon>
    </lineage>
</organism>
<dbReference type="GeneID" id="71056211"/>
<feature type="region of interest" description="Disordered" evidence="1">
    <location>
        <begin position="276"/>
        <end position="301"/>
    </location>
</feature>
<dbReference type="EMBL" id="LR025743">
    <property type="protein sequence ID" value="VBB13582.1"/>
    <property type="molecule type" value="Genomic_DNA"/>
</dbReference>
<keyword evidence="4" id="KW-1185">Reference proteome</keyword>
<feature type="transmembrane region" description="Helical" evidence="2">
    <location>
        <begin position="184"/>
        <end position="202"/>
    </location>
</feature>
<feature type="transmembrane region" description="Helical" evidence="2">
    <location>
        <begin position="255"/>
        <end position="273"/>
    </location>
</feature>
<evidence type="ECO:0000313" key="4">
    <source>
        <dbReference type="Proteomes" id="UP000268684"/>
    </source>
</evidence>
<feature type="transmembrane region" description="Helical" evidence="2">
    <location>
        <begin position="214"/>
        <end position="235"/>
    </location>
</feature>
<feature type="transmembrane region" description="Helical" evidence="2">
    <location>
        <begin position="20"/>
        <end position="43"/>
    </location>
</feature>
<name>A0AAJ5N7U3_9BURK</name>
<keyword evidence="2" id="KW-0472">Membrane</keyword>
<reference evidence="3 4" key="1">
    <citation type="submission" date="2017-11" db="EMBL/GenBank/DDBJ databases">
        <authorList>
            <person name="Seth-Smith MB H."/>
        </authorList>
    </citation>
    <scope>NUCLEOTIDE SEQUENCE [LARGE SCALE GENOMIC DNA]</scope>
    <source>
        <strain evidence="3">E</strain>
    </source>
</reference>
<accession>A0AAJ5N7U3</accession>
<feature type="transmembrane region" description="Helical" evidence="2">
    <location>
        <begin position="63"/>
        <end position="81"/>
    </location>
</feature>
<protein>
    <submittedName>
        <fullName evidence="3">Uncharacterized protein</fullName>
    </submittedName>
</protein>
<keyword evidence="2" id="KW-1133">Transmembrane helix</keyword>
<sequence>MSTTGAAIPAPRRYTTIRVIAYHGILQNTTSLLQFVPFVLLVLHDRSLNAFSSWSWQFRALQAALFATAITGLVSHVALALRRRWGRTLALANWGVSSVVWLMLSTWVPVLVGLPFGIIGFALMYNRLSSDYLRPPQITSGLTMRHCASFCLLAAASALYYWAISHAAAHAGAFAYIFPNTRPMNLLKAAVVALVVGTAVAPRGLRMWSCGMSLMTAAIAMLGMLAGYVSIATPLVRHMPQEYQRTALVIPWQPIMVYVVVTFCVALVLIRATKPPKPGAWEQGATPDAPDEAAARRETTS</sequence>
<dbReference type="AlphaFoldDB" id="A0AAJ5N7U3"/>
<dbReference type="Proteomes" id="UP000268684">
    <property type="component" value="Chromosome II"/>
</dbReference>
<evidence type="ECO:0000256" key="2">
    <source>
        <dbReference type="SAM" id="Phobius"/>
    </source>
</evidence>
<feature type="transmembrane region" description="Helical" evidence="2">
    <location>
        <begin position="146"/>
        <end position="164"/>
    </location>
</feature>
<keyword evidence="2" id="KW-0812">Transmembrane</keyword>
<gene>
    <name evidence="3" type="ORF">BSTAB16_3767</name>
</gene>
<dbReference type="RefSeq" id="WP_232036227.1">
    <property type="nucleotide sequence ID" value="NZ_LR025743.1"/>
</dbReference>
<feature type="transmembrane region" description="Helical" evidence="2">
    <location>
        <begin position="101"/>
        <end position="125"/>
    </location>
</feature>
<proteinExistence type="predicted"/>